<dbReference type="GO" id="GO:0005524">
    <property type="term" value="F:ATP binding"/>
    <property type="evidence" value="ECO:0007669"/>
    <property type="project" value="UniProtKB-UniRule"/>
</dbReference>
<dbReference type="PANTHER" id="PTHR47963">
    <property type="entry name" value="DEAD-BOX ATP-DEPENDENT RNA HELICASE 47, MITOCHONDRIAL"/>
    <property type="match status" value="1"/>
</dbReference>
<dbReference type="InterPro" id="IPR050547">
    <property type="entry name" value="DEAD_box_RNA_helicases"/>
</dbReference>
<feature type="domain" description="Helicase C-terminal" evidence="13">
    <location>
        <begin position="238"/>
        <end position="386"/>
    </location>
</feature>
<dbReference type="CDD" id="cd18787">
    <property type="entry name" value="SF2_C_DEAD"/>
    <property type="match status" value="1"/>
</dbReference>
<dbReference type="PROSITE" id="PS51194">
    <property type="entry name" value="HELICASE_CTER"/>
    <property type="match status" value="1"/>
</dbReference>
<accession>A0A5C5YPD3</accession>
<dbReference type="InterPro" id="IPR057325">
    <property type="entry name" value="DeaD_dimer"/>
</dbReference>
<dbReference type="PROSITE" id="PS00039">
    <property type="entry name" value="DEAD_ATP_HELICASE"/>
    <property type="match status" value="1"/>
</dbReference>
<dbReference type="InterPro" id="IPR012677">
    <property type="entry name" value="Nucleotide-bd_a/b_plait_sf"/>
</dbReference>
<dbReference type="InterPro" id="IPR034415">
    <property type="entry name" value="CsdA_RRM"/>
</dbReference>
<dbReference type="PROSITE" id="PS51192">
    <property type="entry name" value="HELICASE_ATP_BIND_1"/>
    <property type="match status" value="1"/>
</dbReference>
<dbReference type="Pfam" id="PF00271">
    <property type="entry name" value="Helicase_C"/>
    <property type="match status" value="1"/>
</dbReference>
<dbReference type="InterPro" id="IPR027417">
    <property type="entry name" value="P-loop_NTPase"/>
</dbReference>
<keyword evidence="4 9" id="KW-0347">Helicase</keyword>
<dbReference type="EC" id="3.6.4.13" evidence="9"/>
<feature type="compositionally biased region" description="Basic residues" evidence="11">
    <location>
        <begin position="606"/>
        <end position="618"/>
    </location>
</feature>
<dbReference type="GO" id="GO:0016887">
    <property type="term" value="F:ATP hydrolysis activity"/>
    <property type="evidence" value="ECO:0007669"/>
    <property type="project" value="RHEA"/>
</dbReference>
<evidence type="ECO:0000256" key="2">
    <source>
        <dbReference type="ARBA" id="ARBA00022741"/>
    </source>
</evidence>
<dbReference type="GO" id="GO:0033592">
    <property type="term" value="F:RNA strand annealing activity"/>
    <property type="evidence" value="ECO:0007669"/>
    <property type="project" value="TreeGrafter"/>
</dbReference>
<comment type="similarity">
    <text evidence="9">Belongs to the DEAD box helicase family. DeaD/CsdA subfamily.</text>
</comment>
<feature type="domain" description="Helicase ATP-binding" evidence="12">
    <location>
        <begin position="44"/>
        <end position="215"/>
    </location>
</feature>
<keyword evidence="7 9" id="KW-0346">Stress response</keyword>
<evidence type="ECO:0000256" key="10">
    <source>
        <dbReference type="PROSITE-ProRule" id="PRU00552"/>
    </source>
</evidence>
<keyword evidence="2 9" id="KW-0547">Nucleotide-binding</keyword>
<dbReference type="Pfam" id="PF25399">
    <property type="entry name" value="DeaD_dimer"/>
    <property type="match status" value="1"/>
</dbReference>
<gene>
    <name evidence="9 15" type="primary">deaD</name>
    <name evidence="9" type="synonym">csdA</name>
    <name evidence="15" type="ORF">CA13_72050</name>
</gene>
<keyword evidence="16" id="KW-1185">Reference proteome</keyword>
<dbReference type="InterPro" id="IPR028618">
    <property type="entry name" value="DEAD_helicase_DeaD"/>
</dbReference>
<evidence type="ECO:0000256" key="4">
    <source>
        <dbReference type="ARBA" id="ARBA00022806"/>
    </source>
</evidence>
<dbReference type="Proteomes" id="UP000315010">
    <property type="component" value="Unassembled WGS sequence"/>
</dbReference>
<dbReference type="GO" id="GO:0005829">
    <property type="term" value="C:cytosol"/>
    <property type="evidence" value="ECO:0007669"/>
    <property type="project" value="TreeGrafter"/>
</dbReference>
<name>A0A5C5YPD3_9BACT</name>
<dbReference type="SMART" id="SM00490">
    <property type="entry name" value="HELICc"/>
    <property type="match status" value="1"/>
</dbReference>
<evidence type="ECO:0000256" key="6">
    <source>
        <dbReference type="ARBA" id="ARBA00022884"/>
    </source>
</evidence>
<evidence type="ECO:0000256" key="5">
    <source>
        <dbReference type="ARBA" id="ARBA00022840"/>
    </source>
</evidence>
<keyword evidence="1 9" id="KW-0963">Cytoplasm</keyword>
<evidence type="ECO:0000256" key="8">
    <source>
        <dbReference type="ARBA" id="ARBA00047984"/>
    </source>
</evidence>
<feature type="region of interest" description="Disordered" evidence="11">
    <location>
        <begin position="561"/>
        <end position="618"/>
    </location>
</feature>
<dbReference type="CDD" id="cd12499">
    <property type="entry name" value="RRM_EcCsdA_like"/>
    <property type="match status" value="1"/>
</dbReference>
<organism evidence="15 16">
    <name type="scientific">Novipirellula herctigrandis</name>
    <dbReference type="NCBI Taxonomy" id="2527986"/>
    <lineage>
        <taxon>Bacteria</taxon>
        <taxon>Pseudomonadati</taxon>
        <taxon>Planctomycetota</taxon>
        <taxon>Planctomycetia</taxon>
        <taxon>Pirellulales</taxon>
        <taxon>Pirellulaceae</taxon>
        <taxon>Novipirellula</taxon>
    </lineage>
</organism>
<sequence length="618" mass="67736">MTQLDNSPATVTETFSGLALSDAVQKAVLKAGYTTPSLIQAAVIPHLLDGRDVIGQAQTGTGKTAAFALPILSRIDPSKTAVQVLVLAPTRELAIQVAKSFSTYGGEMDRMSVAAIYGGQDYEPQLKQLRRGVQVVVGTPGRVIDHIKRGTLVVNQLDCLVLDEADEMLNMGFLEDVQFVLDQTPAETQIALFSATLPQPIRRIANKHLKNPETIQIKQKTMTADGIRQRALYVTPREKPELLMRLLEAETTDGVIVFAKTKESTTTLADNLTRWGYAAAALNGDMPQGLRERTVDKLKSGHLDILVATDVAARGLDVSRISHVINFDAPHDSESYIHRIGRTGRAGRSGEAILLLSRSQTGRLRAIERLTRQTIEVVNPPTTEEINKKRIDGFKNSITETIAGRDVSFFKDLISQYVEETEQPIEMVAAALAEMTRGGRPLLLKDAPKPKRGKKRDFGDRRDRDESQDFDRRSGRRSMRNGPVREGMQRFRVEVGHVDGLKPGNLVGAIANEAGIEGQFIGPIDIQTHYTTVDLPEGMPNEIFQTLRRTWVVGKQLDIRGLEGHAGGKGGSDSRKRKPFAGNGAPKRFGKKSPKGKNSPAMSGKKSGKRKHAKVVAK</sequence>
<evidence type="ECO:0000313" key="16">
    <source>
        <dbReference type="Proteomes" id="UP000315010"/>
    </source>
</evidence>
<dbReference type="GO" id="GO:0000027">
    <property type="term" value="P:ribosomal large subunit assembly"/>
    <property type="evidence" value="ECO:0007669"/>
    <property type="project" value="UniProtKB-UniRule"/>
</dbReference>
<comment type="caution">
    <text evidence="15">The sequence shown here is derived from an EMBL/GenBank/DDBJ whole genome shotgun (WGS) entry which is preliminary data.</text>
</comment>
<evidence type="ECO:0000313" key="15">
    <source>
        <dbReference type="EMBL" id="TWT76707.1"/>
    </source>
</evidence>
<dbReference type="FunFam" id="3.40.50.300:FF:000108">
    <property type="entry name" value="ATP-dependent RNA helicase RhlE"/>
    <property type="match status" value="1"/>
</dbReference>
<reference evidence="15 16" key="1">
    <citation type="submission" date="2019-02" db="EMBL/GenBank/DDBJ databases">
        <title>Deep-cultivation of Planctomycetes and their phenomic and genomic characterization uncovers novel biology.</title>
        <authorList>
            <person name="Wiegand S."/>
            <person name="Jogler M."/>
            <person name="Boedeker C."/>
            <person name="Pinto D."/>
            <person name="Vollmers J."/>
            <person name="Rivas-Marin E."/>
            <person name="Kohn T."/>
            <person name="Peeters S.H."/>
            <person name="Heuer A."/>
            <person name="Rast P."/>
            <person name="Oberbeckmann S."/>
            <person name="Bunk B."/>
            <person name="Jeske O."/>
            <person name="Meyerdierks A."/>
            <person name="Storesund J.E."/>
            <person name="Kallscheuer N."/>
            <person name="Luecker S."/>
            <person name="Lage O.M."/>
            <person name="Pohl T."/>
            <person name="Merkel B.J."/>
            <person name="Hornburger P."/>
            <person name="Mueller R.-W."/>
            <person name="Bruemmer F."/>
            <person name="Labrenz M."/>
            <person name="Spormann A.M."/>
            <person name="Op Den Camp H."/>
            <person name="Overmann J."/>
            <person name="Amann R."/>
            <person name="Jetten M.S.M."/>
            <person name="Mascher T."/>
            <person name="Medema M.H."/>
            <person name="Devos D.P."/>
            <person name="Kaster A.-K."/>
            <person name="Ovreas L."/>
            <person name="Rohde M."/>
            <person name="Galperin M.Y."/>
            <person name="Jogler C."/>
        </authorList>
    </citation>
    <scope>NUCLEOTIDE SEQUENCE [LARGE SCALE GENOMIC DNA]</scope>
    <source>
        <strain evidence="15 16">CA13</strain>
    </source>
</reference>
<evidence type="ECO:0000256" key="3">
    <source>
        <dbReference type="ARBA" id="ARBA00022801"/>
    </source>
</evidence>
<dbReference type="PROSITE" id="PS51195">
    <property type="entry name" value="Q_MOTIF"/>
    <property type="match status" value="1"/>
</dbReference>
<dbReference type="HAMAP" id="MF_00964">
    <property type="entry name" value="DEAD_helicase_DeaD"/>
    <property type="match status" value="1"/>
</dbReference>
<dbReference type="InterPro" id="IPR001650">
    <property type="entry name" value="Helicase_C-like"/>
</dbReference>
<evidence type="ECO:0000256" key="1">
    <source>
        <dbReference type="ARBA" id="ARBA00022490"/>
    </source>
</evidence>
<dbReference type="SMART" id="SM00487">
    <property type="entry name" value="DEXDc"/>
    <property type="match status" value="1"/>
</dbReference>
<evidence type="ECO:0000256" key="9">
    <source>
        <dbReference type="HAMAP-Rule" id="MF_00964"/>
    </source>
</evidence>
<feature type="domain" description="DEAD-box RNA helicase Q" evidence="14">
    <location>
        <begin position="13"/>
        <end position="41"/>
    </location>
</feature>
<dbReference type="Pfam" id="PF03880">
    <property type="entry name" value="DbpA"/>
    <property type="match status" value="1"/>
</dbReference>
<feature type="region of interest" description="Disordered" evidence="11">
    <location>
        <begin position="440"/>
        <end position="488"/>
    </location>
</feature>
<comment type="subcellular location">
    <subcellularLocation>
        <location evidence="9">Cytoplasm</location>
    </subcellularLocation>
</comment>
<evidence type="ECO:0000256" key="11">
    <source>
        <dbReference type="SAM" id="MobiDB-lite"/>
    </source>
</evidence>
<evidence type="ECO:0000259" key="13">
    <source>
        <dbReference type="PROSITE" id="PS51194"/>
    </source>
</evidence>
<proteinExistence type="inferred from homology"/>
<dbReference type="OrthoDB" id="9805696at2"/>
<dbReference type="GO" id="GO:0003724">
    <property type="term" value="F:RNA helicase activity"/>
    <property type="evidence" value="ECO:0007669"/>
    <property type="project" value="UniProtKB-UniRule"/>
</dbReference>
<dbReference type="GO" id="GO:0070417">
    <property type="term" value="P:cellular response to cold"/>
    <property type="evidence" value="ECO:0007669"/>
    <property type="project" value="InterPro"/>
</dbReference>
<dbReference type="SUPFAM" id="SSF52540">
    <property type="entry name" value="P-loop containing nucleoside triphosphate hydrolases"/>
    <property type="match status" value="1"/>
</dbReference>
<evidence type="ECO:0000259" key="14">
    <source>
        <dbReference type="PROSITE" id="PS51195"/>
    </source>
</evidence>
<evidence type="ECO:0000256" key="7">
    <source>
        <dbReference type="ARBA" id="ARBA00023016"/>
    </source>
</evidence>
<dbReference type="Gene3D" id="3.30.70.330">
    <property type="match status" value="1"/>
</dbReference>
<evidence type="ECO:0000259" key="12">
    <source>
        <dbReference type="PROSITE" id="PS51192"/>
    </source>
</evidence>
<feature type="short sequence motif" description="Q motif" evidence="10">
    <location>
        <begin position="13"/>
        <end position="41"/>
    </location>
</feature>
<dbReference type="InterPro" id="IPR005580">
    <property type="entry name" value="DbpA/CsdA_RNA-bd_dom"/>
</dbReference>
<keyword evidence="3 9" id="KW-0378">Hydrolase</keyword>
<dbReference type="InterPro" id="IPR000629">
    <property type="entry name" value="RNA-helicase_DEAD-box_CS"/>
</dbReference>
<dbReference type="CDD" id="cd00268">
    <property type="entry name" value="DEADc"/>
    <property type="match status" value="1"/>
</dbReference>
<protein>
    <recommendedName>
        <fullName evidence="9">ATP-dependent RNA helicase DeaD</fullName>
        <ecNumber evidence="9">3.6.4.13</ecNumber>
    </recommendedName>
    <alternativeName>
        <fullName evidence="9">Cold-shock DEAD box protein A</fullName>
    </alternativeName>
</protein>
<keyword evidence="6 9" id="KW-0694">RNA-binding</keyword>
<keyword evidence="5 9" id="KW-0067">ATP-binding</keyword>
<dbReference type="EMBL" id="SJPJ01000002">
    <property type="protein sequence ID" value="TWT76707.1"/>
    <property type="molecule type" value="Genomic_DNA"/>
</dbReference>
<dbReference type="InterPro" id="IPR011545">
    <property type="entry name" value="DEAD/DEAH_box_helicase_dom"/>
</dbReference>
<dbReference type="Gene3D" id="3.40.50.300">
    <property type="entry name" value="P-loop containing nucleotide triphosphate hydrolases"/>
    <property type="match status" value="2"/>
</dbReference>
<dbReference type="GO" id="GO:0005840">
    <property type="term" value="C:ribosome"/>
    <property type="evidence" value="ECO:0007669"/>
    <property type="project" value="TreeGrafter"/>
</dbReference>
<dbReference type="GO" id="GO:0006401">
    <property type="term" value="P:RNA catabolic process"/>
    <property type="evidence" value="ECO:0007669"/>
    <property type="project" value="UniProtKB-UniRule"/>
</dbReference>
<comment type="catalytic activity">
    <reaction evidence="8 9">
        <text>ATP + H2O = ADP + phosphate + H(+)</text>
        <dbReference type="Rhea" id="RHEA:13065"/>
        <dbReference type="ChEBI" id="CHEBI:15377"/>
        <dbReference type="ChEBI" id="CHEBI:15378"/>
        <dbReference type="ChEBI" id="CHEBI:30616"/>
        <dbReference type="ChEBI" id="CHEBI:43474"/>
        <dbReference type="ChEBI" id="CHEBI:456216"/>
        <dbReference type="EC" id="3.6.4.13"/>
    </reaction>
</comment>
<dbReference type="PANTHER" id="PTHR47963:SF8">
    <property type="entry name" value="ATP-DEPENDENT RNA HELICASE DEAD"/>
    <property type="match status" value="1"/>
</dbReference>
<dbReference type="RefSeq" id="WP_146404430.1">
    <property type="nucleotide sequence ID" value="NZ_SJPJ01000002.1"/>
</dbReference>
<feature type="compositionally biased region" description="Basic and acidic residues" evidence="11">
    <location>
        <begin position="456"/>
        <end position="473"/>
    </location>
</feature>
<comment type="function">
    <text evidence="9">DEAD-box RNA helicase involved in various cellular processes at low temperature, including ribosome biogenesis, mRNA degradation and translation initiation.</text>
</comment>
<dbReference type="InterPro" id="IPR044742">
    <property type="entry name" value="DEAD/DEAH_RhlB"/>
</dbReference>
<dbReference type="AlphaFoldDB" id="A0A5C5YPD3"/>
<dbReference type="InterPro" id="IPR014001">
    <property type="entry name" value="Helicase_ATP-bd"/>
</dbReference>
<dbReference type="Pfam" id="PF00270">
    <property type="entry name" value="DEAD"/>
    <property type="match status" value="1"/>
</dbReference>
<dbReference type="InterPro" id="IPR014014">
    <property type="entry name" value="RNA_helicase_DEAD_Q_motif"/>
</dbReference>